<proteinExistence type="predicted"/>
<protein>
    <recommendedName>
        <fullName evidence="1">site-specific DNA-methyltransferase (adenine-specific)</fullName>
        <ecNumber evidence="1">2.1.1.72</ecNumber>
    </recommendedName>
</protein>
<dbReference type="Pfam" id="PF02384">
    <property type="entry name" value="N6_Mtase"/>
    <property type="match status" value="1"/>
</dbReference>
<dbReference type="PRINTS" id="PR00507">
    <property type="entry name" value="N12N6MTFRASE"/>
</dbReference>
<dbReference type="GO" id="GO:0009007">
    <property type="term" value="F:site-specific DNA-methyltransferase (adenine-specific) activity"/>
    <property type="evidence" value="ECO:0007669"/>
    <property type="project" value="UniProtKB-EC"/>
</dbReference>
<evidence type="ECO:0000256" key="1">
    <source>
        <dbReference type="ARBA" id="ARBA00011900"/>
    </source>
</evidence>
<dbReference type="EMBL" id="JAKRVY010000002">
    <property type="protein sequence ID" value="MCL9813350.1"/>
    <property type="molecule type" value="Genomic_DNA"/>
</dbReference>
<dbReference type="AlphaFoldDB" id="A0AAE3FQP1"/>
<evidence type="ECO:0000259" key="5">
    <source>
        <dbReference type="Pfam" id="PF02384"/>
    </source>
</evidence>
<dbReference type="EC" id="2.1.1.72" evidence="1"/>
<keyword evidence="3" id="KW-0808">Transferase</keyword>
<dbReference type="RefSeq" id="WP_250595676.1">
    <property type="nucleotide sequence ID" value="NZ_JAKRVY010000002.1"/>
</dbReference>
<keyword evidence="7" id="KW-1185">Reference proteome</keyword>
<accession>A0AAE3FQP1</accession>
<evidence type="ECO:0000256" key="2">
    <source>
        <dbReference type="ARBA" id="ARBA00022603"/>
    </source>
</evidence>
<dbReference type="Gene3D" id="3.40.50.150">
    <property type="entry name" value="Vaccinia Virus protein VP39"/>
    <property type="match status" value="1"/>
</dbReference>
<dbReference type="InterPro" id="IPR029063">
    <property type="entry name" value="SAM-dependent_MTases_sf"/>
</dbReference>
<organism evidence="6 7">
    <name type="scientific">Natranaeroarchaeum aerophilus</name>
    <dbReference type="NCBI Taxonomy" id="2917711"/>
    <lineage>
        <taxon>Archaea</taxon>
        <taxon>Methanobacteriati</taxon>
        <taxon>Methanobacteriota</taxon>
        <taxon>Stenosarchaea group</taxon>
        <taxon>Halobacteria</taxon>
        <taxon>Halobacteriales</taxon>
        <taxon>Natronoarchaeaceae</taxon>
        <taxon>Natranaeroarchaeum</taxon>
    </lineage>
</organism>
<dbReference type="SUPFAM" id="SSF53335">
    <property type="entry name" value="S-adenosyl-L-methionine-dependent methyltransferases"/>
    <property type="match status" value="1"/>
</dbReference>
<dbReference type="GO" id="GO:0003677">
    <property type="term" value="F:DNA binding"/>
    <property type="evidence" value="ECO:0007669"/>
    <property type="project" value="InterPro"/>
</dbReference>
<dbReference type="GO" id="GO:0032259">
    <property type="term" value="P:methylation"/>
    <property type="evidence" value="ECO:0007669"/>
    <property type="project" value="UniProtKB-KW"/>
</dbReference>
<evidence type="ECO:0000256" key="3">
    <source>
        <dbReference type="ARBA" id="ARBA00022679"/>
    </source>
</evidence>
<evidence type="ECO:0000313" key="6">
    <source>
        <dbReference type="EMBL" id="MCL9813350.1"/>
    </source>
</evidence>
<dbReference type="GO" id="GO:0008170">
    <property type="term" value="F:N-methyltransferase activity"/>
    <property type="evidence" value="ECO:0007669"/>
    <property type="project" value="InterPro"/>
</dbReference>
<evidence type="ECO:0000256" key="4">
    <source>
        <dbReference type="ARBA" id="ARBA00047942"/>
    </source>
</evidence>
<dbReference type="Proteomes" id="UP001202674">
    <property type="component" value="Unassembled WGS sequence"/>
</dbReference>
<sequence>MRNQTHAERLSDRFERGSPAYRQYTECASEALDNDPTITTAFETWQSFLRESHGDVFGELPDGVSAESAFTDALYYDFLVERLLAHVEATVGVTVMNREPGSNTEAFEVDLAAVHDTIAGTGLERDVDGTIAGIDVTALAGSTLHDLFESVVSQQVRLALGEYYTPRGIADLAVETLSVDDLAAETVLDPGCGSGVFCAAVIERKRTSYAAAEDAPTPAEQVKAITDTVFGIDLNPIAVRSARLAYLLALSPLLDDAAIDTVEIPVFLTDALGLTRSDDLQYRGTTVAATVDHLVGNPPWLTWTALPDRVRAAWRDGPAERLALVSHSGADAKLGHANDDISVPFVLACIDRYSPTDAAFVLKRGITKGPAGRRLREQRLNDAPLAVEHVHDFTGLRPFGDARAGAAIYSVSADAEPHRPVPVTAWSRGAASPEFTTTDRLRQTLAREETGFVPVDEDDSASSWIRQDAERRALGECAHEIRHGVKDDARDVFEIDPDRIAYLEPDRVFPYLKSRHVVKFGLFGHDYRLVPVDAANEDNKAWLREECPRTYAYLDDNRAALDARSSSWLDNGTFYNVFGLGEYTWAEHKVVWCRLGYKPHFVVVSSVEDERLGEQPVVPGDHCMFIGTDDEREAHVLCALLNSSPYQRTLDDVSSGGKSSLSKSVVSRLELPAIEDVDAETAERLADLSRAAHGIVPEHTDVSKRAYNRTTIESLEPIRAEIDALVEELLARRE</sequence>
<evidence type="ECO:0000313" key="7">
    <source>
        <dbReference type="Proteomes" id="UP001202674"/>
    </source>
</evidence>
<dbReference type="PANTHER" id="PTHR33841:SF1">
    <property type="entry name" value="DNA METHYLTRANSFERASE A"/>
    <property type="match status" value="1"/>
</dbReference>
<keyword evidence="2 6" id="KW-0489">Methyltransferase</keyword>
<reference evidence="6 7" key="1">
    <citation type="journal article" date="2022" name="Syst. Appl. Microbiol.">
        <title>Natronocalculus amylovorans gen. nov., sp. nov., and Natranaeroarchaeum aerophilus sp. nov., dominant culturable amylolytic natronoarchaea from hypersaline soda lakes in southwestern Siberia.</title>
        <authorList>
            <person name="Sorokin D.Y."/>
            <person name="Elcheninov A.G."/>
            <person name="Khizhniak T.V."/>
            <person name="Koenen M."/>
            <person name="Bale N.J."/>
            <person name="Damste J.S.S."/>
            <person name="Kublanov I.V."/>
        </authorList>
    </citation>
    <scope>NUCLEOTIDE SEQUENCE [LARGE SCALE GENOMIC DNA]</scope>
    <source>
        <strain evidence="6 7">AArc-St1-1</strain>
    </source>
</reference>
<dbReference type="InterPro" id="IPR050953">
    <property type="entry name" value="N4_N6_ade-DNA_methylase"/>
</dbReference>
<gene>
    <name evidence="6" type="ORF">AArcSt11_06740</name>
</gene>
<comment type="catalytic activity">
    <reaction evidence="4">
        <text>a 2'-deoxyadenosine in DNA + S-adenosyl-L-methionine = an N(6)-methyl-2'-deoxyadenosine in DNA + S-adenosyl-L-homocysteine + H(+)</text>
        <dbReference type="Rhea" id="RHEA:15197"/>
        <dbReference type="Rhea" id="RHEA-COMP:12418"/>
        <dbReference type="Rhea" id="RHEA-COMP:12419"/>
        <dbReference type="ChEBI" id="CHEBI:15378"/>
        <dbReference type="ChEBI" id="CHEBI:57856"/>
        <dbReference type="ChEBI" id="CHEBI:59789"/>
        <dbReference type="ChEBI" id="CHEBI:90615"/>
        <dbReference type="ChEBI" id="CHEBI:90616"/>
        <dbReference type="EC" id="2.1.1.72"/>
    </reaction>
</comment>
<feature type="domain" description="DNA methylase adenine-specific" evidence="5">
    <location>
        <begin position="159"/>
        <end position="302"/>
    </location>
</feature>
<comment type="caution">
    <text evidence="6">The sequence shown here is derived from an EMBL/GenBank/DDBJ whole genome shotgun (WGS) entry which is preliminary data.</text>
</comment>
<name>A0AAE3FQP1_9EURY</name>
<dbReference type="PANTHER" id="PTHR33841">
    <property type="entry name" value="DNA METHYLTRANSFERASE YEEA-RELATED"/>
    <property type="match status" value="1"/>
</dbReference>
<dbReference type="InterPro" id="IPR003356">
    <property type="entry name" value="DNA_methylase_A-5"/>
</dbReference>